<organism evidence="3 4">
    <name type="scientific">Mucilaginibacter pedocola</name>
    <dbReference type="NCBI Taxonomy" id="1792845"/>
    <lineage>
        <taxon>Bacteria</taxon>
        <taxon>Pseudomonadati</taxon>
        <taxon>Bacteroidota</taxon>
        <taxon>Sphingobacteriia</taxon>
        <taxon>Sphingobacteriales</taxon>
        <taxon>Sphingobacteriaceae</taxon>
        <taxon>Mucilaginibacter</taxon>
    </lineage>
</organism>
<dbReference type="InterPro" id="IPR046668">
    <property type="entry name" value="DUF6538"/>
</dbReference>
<dbReference type="GO" id="GO:0006310">
    <property type="term" value="P:DNA recombination"/>
    <property type="evidence" value="ECO:0007669"/>
    <property type="project" value="UniProtKB-KW"/>
</dbReference>
<dbReference type="InterPro" id="IPR013762">
    <property type="entry name" value="Integrase-like_cat_sf"/>
</dbReference>
<dbReference type="Gene3D" id="1.10.443.10">
    <property type="entry name" value="Intergrase catalytic core"/>
    <property type="match status" value="1"/>
</dbReference>
<dbReference type="SUPFAM" id="SSF56349">
    <property type="entry name" value="DNA breaking-rejoining enzymes"/>
    <property type="match status" value="1"/>
</dbReference>
<dbReference type="InterPro" id="IPR011010">
    <property type="entry name" value="DNA_brk_join_enz"/>
</dbReference>
<reference evidence="3 4" key="1">
    <citation type="submission" date="2016-07" db="EMBL/GenBank/DDBJ databases">
        <title>Genomic analysis of zinc-resistant bacterium Mucilaginibacter pedocola TBZ30.</title>
        <authorList>
            <person name="Huang J."/>
            <person name="Tang J."/>
        </authorList>
    </citation>
    <scope>NUCLEOTIDE SEQUENCE [LARGE SCALE GENOMIC DNA]</scope>
    <source>
        <strain evidence="3 4">TBZ30</strain>
    </source>
</reference>
<dbReference type="RefSeq" id="WP_078350706.1">
    <property type="nucleotide sequence ID" value="NZ_MBTF01000036.1"/>
</dbReference>
<dbReference type="GO" id="GO:0015074">
    <property type="term" value="P:DNA integration"/>
    <property type="evidence" value="ECO:0007669"/>
    <property type="project" value="InterPro"/>
</dbReference>
<protein>
    <recommendedName>
        <fullName evidence="2">Tyr recombinase domain-containing protein</fullName>
    </recommendedName>
</protein>
<gene>
    <name evidence="3" type="ORF">BC343_15035</name>
</gene>
<dbReference type="InterPro" id="IPR002104">
    <property type="entry name" value="Integrase_catalytic"/>
</dbReference>
<dbReference type="GO" id="GO:0003677">
    <property type="term" value="F:DNA binding"/>
    <property type="evidence" value="ECO:0007669"/>
    <property type="project" value="InterPro"/>
</dbReference>
<evidence type="ECO:0000313" key="4">
    <source>
        <dbReference type="Proteomes" id="UP000189739"/>
    </source>
</evidence>
<dbReference type="EMBL" id="MBTF01000036">
    <property type="protein sequence ID" value="OOQ57410.1"/>
    <property type="molecule type" value="Genomic_DNA"/>
</dbReference>
<sequence length="428" mass="49750">MLNLICRQNIWYFNRRVPAEFKAFDSRLNIRISLKTKCKKEAVRLAGLENTRLLEYWKSLLATGKEPNHNDFAQVAKRSEVLGFQYVDKLELVVGEISKLVDRLLFVFDGKINPSQAEAVLGMVPEPEIMLSQLLEKYIELKREVKLDKSDRQYKKWENPRILAMNNFVNVVTDKPVQKLDRQDMLDLKDWWIDRIAAEHLSKGTANKNMQHVKSIVETVCKNLKIKIDRQHLFEDVFFRGKNHKERLPFSTDHIRNILLNPESLKDLSDHYQKMIWVFAETGAHIDEQVAIRPENIFLDHEIPHVAITSHDKDKLKTVHRERVIPLVGYALDAFKAYPQGFSALVENPDKASSAIGKYLRENELLPSDRHSLYSLRHSFQDRLTNSDCPDRIQTDLMGHAFKGRTKYGTGASLEHALNWMSKIQLKI</sequence>
<dbReference type="AlphaFoldDB" id="A0A1S9P8V9"/>
<keyword evidence="4" id="KW-1185">Reference proteome</keyword>
<dbReference type="OrthoDB" id="7222937at2"/>
<dbReference type="PROSITE" id="PS51898">
    <property type="entry name" value="TYR_RECOMBINASE"/>
    <property type="match status" value="1"/>
</dbReference>
<proteinExistence type="predicted"/>
<comment type="caution">
    <text evidence="3">The sequence shown here is derived from an EMBL/GenBank/DDBJ whole genome shotgun (WGS) entry which is preliminary data.</text>
</comment>
<feature type="domain" description="Tyr recombinase" evidence="2">
    <location>
        <begin position="245"/>
        <end position="422"/>
    </location>
</feature>
<keyword evidence="1" id="KW-0233">DNA recombination</keyword>
<name>A0A1S9P8V9_9SPHI</name>
<dbReference type="Proteomes" id="UP000189739">
    <property type="component" value="Unassembled WGS sequence"/>
</dbReference>
<evidence type="ECO:0000313" key="3">
    <source>
        <dbReference type="EMBL" id="OOQ57410.1"/>
    </source>
</evidence>
<evidence type="ECO:0000259" key="2">
    <source>
        <dbReference type="PROSITE" id="PS51898"/>
    </source>
</evidence>
<evidence type="ECO:0000256" key="1">
    <source>
        <dbReference type="ARBA" id="ARBA00023172"/>
    </source>
</evidence>
<dbReference type="Pfam" id="PF20172">
    <property type="entry name" value="DUF6538"/>
    <property type="match status" value="1"/>
</dbReference>
<accession>A0A1S9P8V9</accession>
<dbReference type="STRING" id="1792845.BC343_15035"/>